<name>A0AAW0W9Z8_CHEQU</name>
<gene>
    <name evidence="3" type="ORF">OTU49_010002</name>
</gene>
<evidence type="ECO:0000256" key="1">
    <source>
        <dbReference type="SAM" id="MobiDB-lite"/>
    </source>
</evidence>
<sequence length="276" mass="30282">VHLPGRCDDPSPPLDDEDDDDIVVNEGKCEPALADNCFDDVNENLLCHVVSPVGRICKYRTAQDFCTGLDDALNCTSDIVDSDCSPLQGREVFDVWLSGLRAVQRALCQDDSDLTLLYNLLKSSNCWNFKKFIKCVEETVNVTHISDLLTTKLDKYECNLLQLSVGICNADSEKNHLKCRRKADAVQEAVAVFFANTACGETVCARHSSRSITQVGGSSGSAVVLTLVVVLVVLALVVTILVKHKVLILQASRPHFCASSSSSPSNDDQEEYDRFH</sequence>
<evidence type="ECO:0008006" key="5">
    <source>
        <dbReference type="Google" id="ProtNLM"/>
    </source>
</evidence>
<reference evidence="3 4" key="1">
    <citation type="journal article" date="2024" name="BMC Genomics">
        <title>Genome assembly of redclaw crayfish (Cherax quadricarinatus) provides insights into its immune adaptation and hypoxia tolerance.</title>
        <authorList>
            <person name="Liu Z."/>
            <person name="Zheng J."/>
            <person name="Li H."/>
            <person name="Fang K."/>
            <person name="Wang S."/>
            <person name="He J."/>
            <person name="Zhou D."/>
            <person name="Weng S."/>
            <person name="Chi M."/>
            <person name="Gu Z."/>
            <person name="He J."/>
            <person name="Li F."/>
            <person name="Wang M."/>
        </authorList>
    </citation>
    <scope>NUCLEOTIDE SEQUENCE [LARGE SCALE GENOMIC DNA]</scope>
    <source>
        <strain evidence="3">ZL_2023a</strain>
    </source>
</reference>
<accession>A0AAW0W9Z8</accession>
<feature type="compositionally biased region" description="Acidic residues" evidence="1">
    <location>
        <begin position="267"/>
        <end position="276"/>
    </location>
</feature>
<protein>
    <recommendedName>
        <fullName evidence="5">Secreted protein</fullName>
    </recommendedName>
</protein>
<feature type="region of interest" description="Disordered" evidence="1">
    <location>
        <begin position="256"/>
        <end position="276"/>
    </location>
</feature>
<evidence type="ECO:0000256" key="2">
    <source>
        <dbReference type="SAM" id="Phobius"/>
    </source>
</evidence>
<organism evidence="3 4">
    <name type="scientific">Cherax quadricarinatus</name>
    <name type="common">Australian red claw crayfish</name>
    <dbReference type="NCBI Taxonomy" id="27406"/>
    <lineage>
        <taxon>Eukaryota</taxon>
        <taxon>Metazoa</taxon>
        <taxon>Ecdysozoa</taxon>
        <taxon>Arthropoda</taxon>
        <taxon>Crustacea</taxon>
        <taxon>Multicrustacea</taxon>
        <taxon>Malacostraca</taxon>
        <taxon>Eumalacostraca</taxon>
        <taxon>Eucarida</taxon>
        <taxon>Decapoda</taxon>
        <taxon>Pleocyemata</taxon>
        <taxon>Astacidea</taxon>
        <taxon>Parastacoidea</taxon>
        <taxon>Parastacidae</taxon>
        <taxon>Cherax</taxon>
    </lineage>
</organism>
<keyword evidence="2" id="KW-1133">Transmembrane helix</keyword>
<dbReference type="AlphaFoldDB" id="A0AAW0W9Z8"/>
<keyword evidence="4" id="KW-1185">Reference proteome</keyword>
<comment type="caution">
    <text evidence="3">The sequence shown here is derived from an EMBL/GenBank/DDBJ whole genome shotgun (WGS) entry which is preliminary data.</text>
</comment>
<feature type="region of interest" description="Disordered" evidence="1">
    <location>
        <begin position="1"/>
        <end position="20"/>
    </location>
</feature>
<feature type="transmembrane region" description="Helical" evidence="2">
    <location>
        <begin position="222"/>
        <end position="242"/>
    </location>
</feature>
<evidence type="ECO:0000313" key="4">
    <source>
        <dbReference type="Proteomes" id="UP001445076"/>
    </source>
</evidence>
<keyword evidence="2" id="KW-0472">Membrane</keyword>
<dbReference type="Proteomes" id="UP001445076">
    <property type="component" value="Unassembled WGS sequence"/>
</dbReference>
<dbReference type="EMBL" id="JARKIK010000078">
    <property type="protein sequence ID" value="KAK8726695.1"/>
    <property type="molecule type" value="Genomic_DNA"/>
</dbReference>
<feature type="non-terminal residue" evidence="3">
    <location>
        <position position="1"/>
    </location>
</feature>
<proteinExistence type="predicted"/>
<evidence type="ECO:0000313" key="3">
    <source>
        <dbReference type="EMBL" id="KAK8726695.1"/>
    </source>
</evidence>
<keyword evidence="2" id="KW-0812">Transmembrane</keyword>